<evidence type="ECO:0000313" key="2">
    <source>
        <dbReference type="EMBL" id="GIG45450.1"/>
    </source>
</evidence>
<sequence length="88" mass="9386">MFDDDPELTDAARRDLVRRAGISHAAFLTVGDIPAVRFFTASGEPATSRRSASPPRRASRRHSGGRFFTAPGEAVNCGRGTIAAQRSG</sequence>
<protein>
    <submittedName>
        <fullName evidence="2">Uncharacterized protein</fullName>
    </submittedName>
</protein>
<dbReference type="RefSeq" id="WP_203847247.1">
    <property type="nucleotide sequence ID" value="NZ_BAAAVW010000011.1"/>
</dbReference>
<accession>A0A919PIG0</accession>
<gene>
    <name evidence="2" type="ORF">Dsi01nite_034910</name>
</gene>
<dbReference type="Proteomes" id="UP000660611">
    <property type="component" value="Unassembled WGS sequence"/>
</dbReference>
<feature type="region of interest" description="Disordered" evidence="1">
    <location>
        <begin position="42"/>
        <end position="71"/>
    </location>
</feature>
<dbReference type="EMBL" id="BONQ01000052">
    <property type="protein sequence ID" value="GIG45450.1"/>
    <property type="molecule type" value="Genomic_DNA"/>
</dbReference>
<dbReference type="AlphaFoldDB" id="A0A919PIG0"/>
<evidence type="ECO:0000313" key="3">
    <source>
        <dbReference type="Proteomes" id="UP000660611"/>
    </source>
</evidence>
<proteinExistence type="predicted"/>
<comment type="caution">
    <text evidence="2">The sequence shown here is derived from an EMBL/GenBank/DDBJ whole genome shotgun (WGS) entry which is preliminary data.</text>
</comment>
<name>A0A919PIG0_9ACTN</name>
<reference evidence="2" key="1">
    <citation type="submission" date="2021-01" db="EMBL/GenBank/DDBJ databases">
        <title>Whole genome shotgun sequence of Dactylosporangium siamense NBRC 106093.</title>
        <authorList>
            <person name="Komaki H."/>
            <person name="Tamura T."/>
        </authorList>
    </citation>
    <scope>NUCLEOTIDE SEQUENCE</scope>
    <source>
        <strain evidence="2">NBRC 106093</strain>
    </source>
</reference>
<evidence type="ECO:0000256" key="1">
    <source>
        <dbReference type="SAM" id="MobiDB-lite"/>
    </source>
</evidence>
<organism evidence="2 3">
    <name type="scientific">Dactylosporangium siamense</name>
    <dbReference type="NCBI Taxonomy" id="685454"/>
    <lineage>
        <taxon>Bacteria</taxon>
        <taxon>Bacillati</taxon>
        <taxon>Actinomycetota</taxon>
        <taxon>Actinomycetes</taxon>
        <taxon>Micromonosporales</taxon>
        <taxon>Micromonosporaceae</taxon>
        <taxon>Dactylosporangium</taxon>
    </lineage>
</organism>
<keyword evidence="3" id="KW-1185">Reference proteome</keyword>